<name>A0A074MDU0_9SPHN</name>
<sequence>MEHKTDSFVSERLPDASQWPRFLFDRPELEYPDRFNAAVDLLDGACAKGEGDRIAVVNDAGEWTYCELKQLSDRIARLLVEDGKLVPGNRVLLRGPNSYTLIACWFAVLKAGGVAVTTMPMLRAGELAPILAKARVSHALVDSRTLQDWRQAADAADGLRWTATFDGDAGTGALETLVAEGSGDFTPHIGPGDAPALIAFTSGTTGMPKGCVHDHRALLAPADTYARHILKPEPGLRWCGSPPVAFTFGLGALVLFPFRFLGTSVTLEAGSPPNLLAAIARHKVDMLFTAPTAYKAMLPHLAGADIASLRTCVSAGEHLPPAIFEAWEKATGHRLVNGIGATEMMHIFISAAGDDIRHGATGKVVPGYEACVLDENDNPLSEGEGRLAVRGPTGCRYLDDARQANYVVDGWNVTGDTYRVDAAGYFHYVSRSDDIIVSSGYNIAAPEVENALLTHEAVAECAVVGTPDPDRGMIVKAFVVCTCGEGDAGLAKALQDHVKATIAPYKYPRAVEFVPELPKTLTGKVQRYRLREKEVS</sequence>
<keyword evidence="3" id="KW-0547">Nucleotide-binding</keyword>
<dbReference type="GO" id="GO:0005524">
    <property type="term" value="F:ATP binding"/>
    <property type="evidence" value="ECO:0007669"/>
    <property type="project" value="UniProtKB-KW"/>
</dbReference>
<evidence type="ECO:0000259" key="5">
    <source>
        <dbReference type="Pfam" id="PF00501"/>
    </source>
</evidence>
<evidence type="ECO:0000256" key="1">
    <source>
        <dbReference type="ARBA" id="ARBA00006432"/>
    </source>
</evidence>
<dbReference type="InterPro" id="IPR045851">
    <property type="entry name" value="AMP-bd_C_sf"/>
</dbReference>
<dbReference type="FunFam" id="3.30.300.30:FF:000005">
    <property type="entry name" value="Acyl-coenzyme A synthetase ACSM5, mitochondrial"/>
    <property type="match status" value="1"/>
</dbReference>
<dbReference type="AlphaFoldDB" id="A0A074MDU0"/>
<dbReference type="EMBL" id="JMIX01000013">
    <property type="protein sequence ID" value="KEO90018.1"/>
    <property type="molecule type" value="Genomic_DNA"/>
</dbReference>
<dbReference type="GO" id="GO:0044550">
    <property type="term" value="P:secondary metabolite biosynthetic process"/>
    <property type="evidence" value="ECO:0007669"/>
    <property type="project" value="TreeGrafter"/>
</dbReference>
<comment type="similarity">
    <text evidence="1">Belongs to the ATP-dependent AMP-binding enzyme family.</text>
</comment>
<keyword evidence="2 7" id="KW-0436">Ligase</keyword>
<dbReference type="SUPFAM" id="SSF56801">
    <property type="entry name" value="Acetyl-CoA synthetase-like"/>
    <property type="match status" value="1"/>
</dbReference>
<organism evidence="7 8">
    <name type="scientific">Erythrobacter litoralis</name>
    <dbReference type="NCBI Taxonomy" id="39960"/>
    <lineage>
        <taxon>Bacteria</taxon>
        <taxon>Pseudomonadati</taxon>
        <taxon>Pseudomonadota</taxon>
        <taxon>Alphaproteobacteria</taxon>
        <taxon>Sphingomonadales</taxon>
        <taxon>Erythrobacteraceae</taxon>
        <taxon>Erythrobacter/Porphyrobacter group</taxon>
        <taxon>Erythrobacter</taxon>
    </lineage>
</organism>
<keyword evidence="4" id="KW-0067">ATP-binding</keyword>
<proteinExistence type="inferred from homology"/>
<dbReference type="GO" id="GO:0016405">
    <property type="term" value="F:CoA-ligase activity"/>
    <property type="evidence" value="ECO:0007669"/>
    <property type="project" value="UniProtKB-ARBA"/>
</dbReference>
<evidence type="ECO:0000313" key="7">
    <source>
        <dbReference type="EMBL" id="KEO90018.1"/>
    </source>
</evidence>
<evidence type="ECO:0000256" key="2">
    <source>
        <dbReference type="ARBA" id="ARBA00022598"/>
    </source>
</evidence>
<feature type="domain" description="AMP-binding enzyme C-terminal" evidence="6">
    <location>
        <begin position="447"/>
        <end position="524"/>
    </location>
</feature>
<accession>A0A074MDU0</accession>
<evidence type="ECO:0000259" key="6">
    <source>
        <dbReference type="Pfam" id="PF13193"/>
    </source>
</evidence>
<dbReference type="Pfam" id="PF00501">
    <property type="entry name" value="AMP-binding"/>
    <property type="match status" value="1"/>
</dbReference>
<reference evidence="7 8" key="1">
    <citation type="submission" date="2014-04" db="EMBL/GenBank/DDBJ databases">
        <title>A comprehensive comparison of genomes of Erythrobacter spp. Strains.</title>
        <authorList>
            <person name="Zheng Q."/>
        </authorList>
    </citation>
    <scope>NUCLEOTIDE SEQUENCE [LARGE SCALE GENOMIC DNA]</scope>
    <source>
        <strain evidence="7 8">DSM 8509</strain>
    </source>
</reference>
<gene>
    <name evidence="7" type="ORF">EH32_03245</name>
</gene>
<dbReference type="PATRIC" id="fig|39960.10.peg.670"/>
<protein>
    <submittedName>
        <fullName evidence="7">2-aminobenzoate-CoA ligase</fullName>
    </submittedName>
</protein>
<dbReference type="Proteomes" id="UP000027866">
    <property type="component" value="Unassembled WGS sequence"/>
</dbReference>
<dbReference type="PROSITE" id="PS00455">
    <property type="entry name" value="AMP_BINDING"/>
    <property type="match status" value="1"/>
</dbReference>
<comment type="caution">
    <text evidence="7">The sequence shown here is derived from an EMBL/GenBank/DDBJ whole genome shotgun (WGS) entry which is preliminary data.</text>
</comment>
<dbReference type="InterPro" id="IPR000873">
    <property type="entry name" value="AMP-dep_synth/lig_dom"/>
</dbReference>
<dbReference type="Pfam" id="PF13193">
    <property type="entry name" value="AMP-binding_C"/>
    <property type="match status" value="1"/>
</dbReference>
<feature type="domain" description="AMP-dependent synthetase/ligase" evidence="5">
    <location>
        <begin position="47"/>
        <end position="393"/>
    </location>
</feature>
<dbReference type="RefSeq" id="WP_199796950.1">
    <property type="nucleotide sequence ID" value="NZ_CP017057.1"/>
</dbReference>
<evidence type="ECO:0000313" key="8">
    <source>
        <dbReference type="Proteomes" id="UP000027866"/>
    </source>
</evidence>
<keyword evidence="8" id="KW-1185">Reference proteome</keyword>
<dbReference type="InterPro" id="IPR025110">
    <property type="entry name" value="AMP-bd_C"/>
</dbReference>
<dbReference type="Gene3D" id="3.30.300.30">
    <property type="match status" value="1"/>
</dbReference>
<dbReference type="KEGG" id="elq:Ga0102493_111588"/>
<dbReference type="GO" id="GO:0016878">
    <property type="term" value="F:acid-thiol ligase activity"/>
    <property type="evidence" value="ECO:0007669"/>
    <property type="project" value="UniProtKB-ARBA"/>
</dbReference>
<evidence type="ECO:0000256" key="3">
    <source>
        <dbReference type="ARBA" id="ARBA00022741"/>
    </source>
</evidence>
<dbReference type="Gene3D" id="3.40.50.12780">
    <property type="entry name" value="N-terminal domain of ligase-like"/>
    <property type="match status" value="1"/>
</dbReference>
<dbReference type="InterPro" id="IPR020845">
    <property type="entry name" value="AMP-binding_CS"/>
</dbReference>
<evidence type="ECO:0000256" key="4">
    <source>
        <dbReference type="ARBA" id="ARBA00022840"/>
    </source>
</evidence>
<dbReference type="InterPro" id="IPR042099">
    <property type="entry name" value="ANL_N_sf"/>
</dbReference>
<dbReference type="PANTHER" id="PTHR43352:SF1">
    <property type="entry name" value="ANTHRANILATE--COA LIGASE"/>
    <property type="match status" value="1"/>
</dbReference>
<dbReference type="PANTHER" id="PTHR43352">
    <property type="entry name" value="ACETYL-COA SYNTHETASE"/>
    <property type="match status" value="1"/>
</dbReference>